<evidence type="ECO:0000313" key="3">
    <source>
        <dbReference type="Proteomes" id="UP000007148"/>
    </source>
</evidence>
<feature type="signal peptide" evidence="1">
    <location>
        <begin position="1"/>
        <end position="17"/>
    </location>
</feature>
<feature type="chain" id="PRO_5003468686" evidence="1">
    <location>
        <begin position="18"/>
        <end position="166"/>
    </location>
</feature>
<dbReference type="HOGENOM" id="CLU_1603388_0_0_1"/>
<dbReference type="Proteomes" id="UP000007148">
    <property type="component" value="Unassembled WGS sequence"/>
</dbReference>
<keyword evidence="3" id="KW-1185">Reference proteome</keyword>
<dbReference type="AlphaFoldDB" id="G4TF29"/>
<sequence length="166" mass="18779">MKWTVLALFGVAALVRGQDAILPCATVTKDVYTRICPQIRCAYPSPTTLTQTVVSTRTITVPTTCPPLTPYPPYETMKKREPQDEKPIRPHDFDLLHDEGREKNLPSLMNGWVIYAHANCQVFSLYEHASCLFNHAVMMRVLPEADLCGPRPDHRLAHSRRISHSV</sequence>
<reference evidence="2 3" key="1">
    <citation type="journal article" date="2011" name="PLoS Pathog.">
        <title>Endophytic Life Strategies Decoded by Genome and Transcriptome Analyses of the Mutualistic Root Symbiont Piriformospora indica.</title>
        <authorList>
            <person name="Zuccaro A."/>
            <person name="Lahrmann U."/>
            <person name="Guldener U."/>
            <person name="Langen G."/>
            <person name="Pfiffi S."/>
            <person name="Biedenkopf D."/>
            <person name="Wong P."/>
            <person name="Samans B."/>
            <person name="Grimm C."/>
            <person name="Basiewicz M."/>
            <person name="Murat C."/>
            <person name="Martin F."/>
            <person name="Kogel K.H."/>
        </authorList>
    </citation>
    <scope>NUCLEOTIDE SEQUENCE [LARGE SCALE GENOMIC DNA]</scope>
    <source>
        <strain evidence="2 3">DSM 11827</strain>
    </source>
</reference>
<dbReference type="EMBL" id="CAFZ01000067">
    <property type="protein sequence ID" value="CCA69924.1"/>
    <property type="molecule type" value="Genomic_DNA"/>
</dbReference>
<name>G4TF29_SERID</name>
<organism evidence="2 3">
    <name type="scientific">Serendipita indica (strain DSM 11827)</name>
    <name type="common">Root endophyte fungus</name>
    <name type="synonym">Piriformospora indica</name>
    <dbReference type="NCBI Taxonomy" id="1109443"/>
    <lineage>
        <taxon>Eukaryota</taxon>
        <taxon>Fungi</taxon>
        <taxon>Dikarya</taxon>
        <taxon>Basidiomycota</taxon>
        <taxon>Agaricomycotina</taxon>
        <taxon>Agaricomycetes</taxon>
        <taxon>Sebacinales</taxon>
        <taxon>Serendipitaceae</taxon>
        <taxon>Serendipita</taxon>
    </lineage>
</organism>
<comment type="caution">
    <text evidence="2">The sequence shown here is derived from an EMBL/GenBank/DDBJ whole genome shotgun (WGS) entry which is preliminary data.</text>
</comment>
<proteinExistence type="predicted"/>
<dbReference type="InParanoid" id="G4TF29"/>
<protein>
    <submittedName>
        <fullName evidence="2">Uncharacterized protein</fullName>
    </submittedName>
</protein>
<gene>
    <name evidence="2" type="ORF">PIIN_03864</name>
</gene>
<evidence type="ECO:0000256" key="1">
    <source>
        <dbReference type="SAM" id="SignalP"/>
    </source>
</evidence>
<evidence type="ECO:0000313" key="2">
    <source>
        <dbReference type="EMBL" id="CCA69924.1"/>
    </source>
</evidence>
<keyword evidence="1" id="KW-0732">Signal</keyword>
<accession>G4TF29</accession>